<evidence type="ECO:0000313" key="2">
    <source>
        <dbReference type="Proteomes" id="UP001476798"/>
    </source>
</evidence>
<proteinExistence type="predicted"/>
<organism evidence="1 2">
    <name type="scientific">Goodea atripinnis</name>
    <dbReference type="NCBI Taxonomy" id="208336"/>
    <lineage>
        <taxon>Eukaryota</taxon>
        <taxon>Metazoa</taxon>
        <taxon>Chordata</taxon>
        <taxon>Craniata</taxon>
        <taxon>Vertebrata</taxon>
        <taxon>Euteleostomi</taxon>
        <taxon>Actinopterygii</taxon>
        <taxon>Neopterygii</taxon>
        <taxon>Teleostei</taxon>
        <taxon>Neoteleostei</taxon>
        <taxon>Acanthomorphata</taxon>
        <taxon>Ovalentaria</taxon>
        <taxon>Atherinomorphae</taxon>
        <taxon>Cyprinodontiformes</taxon>
        <taxon>Goodeidae</taxon>
        <taxon>Goodea</taxon>
    </lineage>
</organism>
<dbReference type="EMBL" id="JAHRIO010050105">
    <property type="protein sequence ID" value="MEQ2174008.1"/>
    <property type="molecule type" value="Genomic_DNA"/>
</dbReference>
<comment type="caution">
    <text evidence="1">The sequence shown here is derived from an EMBL/GenBank/DDBJ whole genome shotgun (WGS) entry which is preliminary data.</text>
</comment>
<sequence>IDWQGCAGALRPQVFGPAAQTGDERTCWHSRFLYKQAEGVAVKKLPRIIGRIF</sequence>
<gene>
    <name evidence="1" type="ORF">GOODEAATRI_003383</name>
</gene>
<name>A0ABV0NRH1_9TELE</name>
<accession>A0ABV0NRH1</accession>
<evidence type="ECO:0000313" key="1">
    <source>
        <dbReference type="EMBL" id="MEQ2174008.1"/>
    </source>
</evidence>
<dbReference type="Proteomes" id="UP001476798">
    <property type="component" value="Unassembled WGS sequence"/>
</dbReference>
<reference evidence="1 2" key="1">
    <citation type="submission" date="2021-06" db="EMBL/GenBank/DDBJ databases">
        <authorList>
            <person name="Palmer J.M."/>
        </authorList>
    </citation>
    <scope>NUCLEOTIDE SEQUENCE [LARGE SCALE GENOMIC DNA]</scope>
    <source>
        <strain evidence="1 2">GA_2019</strain>
        <tissue evidence="1">Muscle</tissue>
    </source>
</reference>
<protein>
    <submittedName>
        <fullName evidence="1">Uncharacterized protein</fullName>
    </submittedName>
</protein>
<feature type="non-terminal residue" evidence="1">
    <location>
        <position position="1"/>
    </location>
</feature>
<keyword evidence="2" id="KW-1185">Reference proteome</keyword>